<dbReference type="PANTHER" id="PTHR24198:SF165">
    <property type="entry name" value="ANKYRIN REPEAT-CONTAINING PROTEIN-RELATED"/>
    <property type="match status" value="1"/>
</dbReference>
<dbReference type="Proteomes" id="UP000193920">
    <property type="component" value="Unassembled WGS sequence"/>
</dbReference>
<dbReference type="PANTHER" id="PTHR24198">
    <property type="entry name" value="ANKYRIN REPEAT AND PROTEIN KINASE DOMAIN-CONTAINING PROTEIN"/>
    <property type="match status" value="1"/>
</dbReference>
<evidence type="ECO:0000313" key="5">
    <source>
        <dbReference type="Proteomes" id="UP000193920"/>
    </source>
</evidence>
<evidence type="ECO:0000256" key="2">
    <source>
        <dbReference type="ARBA" id="ARBA00023043"/>
    </source>
</evidence>
<feature type="repeat" description="ANK" evidence="3">
    <location>
        <begin position="223"/>
        <end position="255"/>
    </location>
</feature>
<feature type="repeat" description="ANK" evidence="3">
    <location>
        <begin position="168"/>
        <end position="200"/>
    </location>
</feature>
<dbReference type="PROSITE" id="PS50297">
    <property type="entry name" value="ANK_REP_REGION"/>
    <property type="match status" value="2"/>
</dbReference>
<dbReference type="AlphaFoldDB" id="A0A1Y2FKU6"/>
<name>A0A1Y2FKU6_9FUNG</name>
<dbReference type="OrthoDB" id="194358at2759"/>
<comment type="caution">
    <text evidence="4">The sequence shown here is derived from an EMBL/GenBank/DDBJ whole genome shotgun (WGS) entry which is preliminary data.</text>
</comment>
<dbReference type="Pfam" id="PF12796">
    <property type="entry name" value="Ank_2"/>
    <property type="match status" value="4"/>
</dbReference>
<sequence>MTSINGVNNNINNKKSKENKIFKLIQSNNIKKLKSYISSNNNNNKIKDLKKNGLDILLYSIECTNTSNEIIKYIISKKIFENLNYSVCTLNNGIKTPLFQAFVHNRLNIVEYLLNNNANINYLNGGLFDYLYQHKKLNKQNFDLMLQYIILSCQYKTLNYSIHIEKWGIKTPLFSAVAFNRFKLVKLLIRNGAKINNQENDIIDYFFMESNKAFINIDENDENNESPLVLAIKNGNEKILDCLLNYGANLSSVKNSDSNSNKCELTYIINIAIKNNNYNMVKYLMKTDKYRKLITTGDYDKNKEIPIILAIRNENFDILNCLLQSNSSSYYSNRYTKTDVIYALVMAINNNKMSIIKSLIENKNYGFTIKIDEKYHDNSESAISAAIKNENRTIMDYLLNYGANLNQNSYYSYYYGNYKCNLIDILSIAINCNKLSMIKYLLENDGYNKYIDVNSRNKNDKYPISLAINNKSIEIIEYLLNHGISNTNSNNYYSSYINYNKETLIYVLNKAIKNEKLLIVKYLINNCRYNGSKIDINDTDDNNEYPILEAIRKCNVVIMHYLLENGNDRNASYNGNRSSYDHKTKNNVIKLINKAINYNSYTVVKYIIETNSTSFGIDETVDNNENSDTNNESPLVLAIKNGNEKILDCLLNYGANLSSVKNSDSNSNKCELTYIINIAIKNNNYNTVKYLMKTDKYRKLITPGNYDKNKEIPIILAIRNENFDILNCLLQSNSSSYYSNRYNKTDVIYALVMAINNNKISIVKSLIENKNYGFTIKIDEKYHDNSESAISAAIKNENRTIMDYLLNYGANLNQNSYYSYYYGNYKCNLIDILSIAINCNKLSMIKYLLENDGYNKYIDVNSRNKNDKYPISLAINNKSIEIIEYLLNHGISNTNSNNYYSSYINYNKETLIYVLNKAIKNEKLLIVKYLINNCRYNGSKIDINDTDDNNEYPILEAIRKCNVVIMHYLLENGNDRNASYNGNRSSYDHKTKNNVIKLINKAINYNSYTVVKYIIETNSTSFGIDETVDNNENSDTNNESPLVLAIKNGNEKYWIVY</sequence>
<feature type="repeat" description="ANK" evidence="3">
    <location>
        <begin position="630"/>
        <end position="662"/>
    </location>
</feature>
<dbReference type="Pfam" id="PF00023">
    <property type="entry name" value="Ank"/>
    <property type="match status" value="1"/>
</dbReference>
<reference evidence="4 5" key="1">
    <citation type="submission" date="2016-08" db="EMBL/GenBank/DDBJ databases">
        <title>A Parts List for Fungal Cellulosomes Revealed by Comparative Genomics.</title>
        <authorList>
            <consortium name="DOE Joint Genome Institute"/>
            <person name="Haitjema C.H."/>
            <person name="Gilmore S.P."/>
            <person name="Henske J.K."/>
            <person name="Solomon K.V."/>
            <person name="De Groot R."/>
            <person name="Kuo A."/>
            <person name="Mondo S.J."/>
            <person name="Salamov A.A."/>
            <person name="Labutti K."/>
            <person name="Zhao Z."/>
            <person name="Chiniquy J."/>
            <person name="Barry K."/>
            <person name="Brewer H.M."/>
            <person name="Purvine S.O."/>
            <person name="Wright A.T."/>
            <person name="Boxma B."/>
            <person name="Van Alen T."/>
            <person name="Hackstein J.H."/>
            <person name="Baker S.E."/>
            <person name="Grigoriev I.V."/>
            <person name="O'Malley M.A."/>
        </authorList>
    </citation>
    <scope>NUCLEOTIDE SEQUENCE [LARGE SCALE GENOMIC DNA]</scope>
    <source>
        <strain evidence="4 5">G1</strain>
    </source>
</reference>
<keyword evidence="1" id="KW-0677">Repeat</keyword>
<dbReference type="SMART" id="SM00248">
    <property type="entry name" value="ANK"/>
    <property type="match status" value="21"/>
</dbReference>
<dbReference type="PROSITE" id="PS50088">
    <property type="entry name" value="ANK_REPEAT"/>
    <property type="match status" value="6"/>
</dbReference>
<dbReference type="SUPFAM" id="SSF48403">
    <property type="entry name" value="Ankyrin repeat"/>
    <property type="match status" value="4"/>
</dbReference>
<dbReference type="Gene3D" id="1.25.40.20">
    <property type="entry name" value="Ankyrin repeat-containing domain"/>
    <property type="match status" value="5"/>
</dbReference>
<accession>A0A1Y2FKU6</accession>
<dbReference type="InterPro" id="IPR036770">
    <property type="entry name" value="Ankyrin_rpt-contain_sf"/>
</dbReference>
<dbReference type="InterPro" id="IPR002110">
    <property type="entry name" value="Ankyrin_rpt"/>
</dbReference>
<evidence type="ECO:0000256" key="3">
    <source>
        <dbReference type="PROSITE-ProRule" id="PRU00023"/>
    </source>
</evidence>
<keyword evidence="5" id="KW-1185">Reference proteome</keyword>
<proteinExistence type="predicted"/>
<dbReference type="EMBL" id="MCOG01000005">
    <property type="protein sequence ID" value="ORY84611.1"/>
    <property type="molecule type" value="Genomic_DNA"/>
</dbReference>
<keyword evidence="2 3" id="KW-0040">ANK repeat</keyword>
<organism evidence="4 5">
    <name type="scientific">Neocallimastix californiae</name>
    <dbReference type="NCBI Taxonomy" id="1754190"/>
    <lineage>
        <taxon>Eukaryota</taxon>
        <taxon>Fungi</taxon>
        <taxon>Fungi incertae sedis</taxon>
        <taxon>Chytridiomycota</taxon>
        <taxon>Chytridiomycota incertae sedis</taxon>
        <taxon>Neocallimastigomycetes</taxon>
        <taxon>Neocallimastigales</taxon>
        <taxon>Neocallimastigaceae</taxon>
        <taxon>Neocallimastix</taxon>
    </lineage>
</organism>
<evidence type="ECO:0000313" key="4">
    <source>
        <dbReference type="EMBL" id="ORY84611.1"/>
    </source>
</evidence>
<protein>
    <submittedName>
        <fullName evidence="4">Ankyrin</fullName>
    </submittedName>
</protein>
<feature type="repeat" description="ANK" evidence="3">
    <location>
        <begin position="378"/>
        <end position="410"/>
    </location>
</feature>
<dbReference type="STRING" id="1754190.A0A1Y2FKU6"/>
<evidence type="ECO:0000256" key="1">
    <source>
        <dbReference type="ARBA" id="ARBA00022737"/>
    </source>
</evidence>
<gene>
    <name evidence="4" type="ORF">LY90DRAFT_663624</name>
</gene>
<feature type="repeat" description="ANK" evidence="3">
    <location>
        <begin position="93"/>
        <end position="125"/>
    </location>
</feature>
<feature type="repeat" description="ANK" evidence="3">
    <location>
        <begin position="785"/>
        <end position="817"/>
    </location>
</feature>
<dbReference type="Pfam" id="PF13606">
    <property type="entry name" value="Ank_3"/>
    <property type="match status" value="1"/>
</dbReference>